<organism evidence="1 2">
    <name type="scientific">Pararge aegeria aegeria</name>
    <dbReference type="NCBI Taxonomy" id="348720"/>
    <lineage>
        <taxon>Eukaryota</taxon>
        <taxon>Metazoa</taxon>
        <taxon>Ecdysozoa</taxon>
        <taxon>Arthropoda</taxon>
        <taxon>Hexapoda</taxon>
        <taxon>Insecta</taxon>
        <taxon>Pterygota</taxon>
        <taxon>Neoptera</taxon>
        <taxon>Endopterygota</taxon>
        <taxon>Lepidoptera</taxon>
        <taxon>Glossata</taxon>
        <taxon>Ditrysia</taxon>
        <taxon>Papilionoidea</taxon>
        <taxon>Nymphalidae</taxon>
        <taxon>Satyrinae</taxon>
        <taxon>Satyrini</taxon>
        <taxon>Parargina</taxon>
        <taxon>Pararge</taxon>
    </lineage>
</organism>
<gene>
    <name evidence="1" type="primary">jg17887</name>
    <name evidence="1" type="ORF">PAEG_LOCUS27958</name>
</gene>
<evidence type="ECO:0000313" key="1">
    <source>
        <dbReference type="EMBL" id="CAH2270034.1"/>
    </source>
</evidence>
<dbReference type="EMBL" id="CAKXAJ010026561">
    <property type="protein sequence ID" value="CAH2270034.1"/>
    <property type="molecule type" value="Genomic_DNA"/>
</dbReference>
<name>A0A8S4SR40_9NEOP</name>
<dbReference type="Proteomes" id="UP000838756">
    <property type="component" value="Unassembled WGS sequence"/>
</dbReference>
<dbReference type="AlphaFoldDB" id="A0A8S4SR40"/>
<evidence type="ECO:0000313" key="2">
    <source>
        <dbReference type="Proteomes" id="UP000838756"/>
    </source>
</evidence>
<keyword evidence="2" id="KW-1185">Reference proteome</keyword>
<protein>
    <submittedName>
        <fullName evidence="1">Jg17887 protein</fullName>
    </submittedName>
</protein>
<reference evidence="1" key="1">
    <citation type="submission" date="2022-03" db="EMBL/GenBank/DDBJ databases">
        <authorList>
            <person name="Lindestad O."/>
        </authorList>
    </citation>
    <scope>NUCLEOTIDE SEQUENCE</scope>
</reference>
<sequence>MKTLTLRLKGDNNPLCRAVTDQITVVTTSPLADVVRAGGRHIAAVFFAPVYAEADARLESFHAPVPQPPAKRSANASLELSLLSVAITTLGRDGCHRSAALRTPLAANLEGVLSRVVHSTALMA</sequence>
<accession>A0A8S4SR40</accession>
<proteinExistence type="predicted"/>
<comment type="caution">
    <text evidence="1">The sequence shown here is derived from an EMBL/GenBank/DDBJ whole genome shotgun (WGS) entry which is preliminary data.</text>
</comment>